<dbReference type="EC" id="2.4.99.28" evidence="19"/>
<comment type="pathway">
    <text evidence="2">Cell wall biogenesis; peptidoglycan biosynthesis.</text>
</comment>
<dbReference type="EMBL" id="JACRTB010000002">
    <property type="protein sequence ID" value="MBC8575053.1"/>
    <property type="molecule type" value="Genomic_DNA"/>
</dbReference>
<name>A0ABR7NH82_9FIRM</name>
<evidence type="ECO:0000256" key="13">
    <source>
        <dbReference type="ARBA" id="ARBA00023316"/>
    </source>
</evidence>
<keyword evidence="8" id="KW-0133">Cell shape</keyword>
<feature type="transmembrane region" description="Helical" evidence="22">
    <location>
        <begin position="336"/>
        <end position="357"/>
    </location>
</feature>
<feature type="transmembrane region" description="Helical" evidence="22">
    <location>
        <begin position="299"/>
        <end position="324"/>
    </location>
</feature>
<comment type="subcellular location">
    <subcellularLocation>
        <location evidence="1">Cell membrane</location>
        <topology evidence="1">Multi-pass membrane protein</topology>
    </subcellularLocation>
</comment>
<evidence type="ECO:0000256" key="20">
    <source>
        <dbReference type="ARBA" id="ARBA00049902"/>
    </source>
</evidence>
<feature type="transmembrane region" description="Helical" evidence="22">
    <location>
        <begin position="128"/>
        <end position="148"/>
    </location>
</feature>
<feature type="transmembrane region" description="Helical" evidence="22">
    <location>
        <begin position="36"/>
        <end position="55"/>
    </location>
</feature>
<evidence type="ECO:0000256" key="21">
    <source>
        <dbReference type="ARBA" id="ARBA00049966"/>
    </source>
</evidence>
<keyword evidence="9" id="KW-0573">Peptidoglycan synthesis</keyword>
<feature type="transmembrane region" description="Helical" evidence="22">
    <location>
        <begin position="261"/>
        <end position="287"/>
    </location>
</feature>
<feature type="transmembrane region" description="Helical" evidence="22">
    <location>
        <begin position="105"/>
        <end position="121"/>
    </location>
</feature>
<keyword evidence="5" id="KW-0328">Glycosyltransferase</keyword>
<evidence type="ECO:0000256" key="2">
    <source>
        <dbReference type="ARBA" id="ARBA00004752"/>
    </source>
</evidence>
<evidence type="ECO:0000256" key="9">
    <source>
        <dbReference type="ARBA" id="ARBA00022984"/>
    </source>
</evidence>
<keyword evidence="13" id="KW-0961">Cell wall biogenesis/degradation</keyword>
<proteinExistence type="inferred from homology"/>
<evidence type="ECO:0000256" key="10">
    <source>
        <dbReference type="ARBA" id="ARBA00022989"/>
    </source>
</evidence>
<dbReference type="PANTHER" id="PTHR30474:SF2">
    <property type="entry name" value="PEPTIDOGLYCAN GLYCOSYLTRANSFERASE FTSW-RELATED"/>
    <property type="match status" value="1"/>
</dbReference>
<accession>A0ABR7NH82</accession>
<comment type="similarity">
    <text evidence="16">Belongs to the SEDS family. FtsW subfamily.</text>
</comment>
<feature type="transmembrane region" description="Helical" evidence="22">
    <location>
        <begin position="177"/>
        <end position="194"/>
    </location>
</feature>
<dbReference type="NCBIfam" id="TIGR02614">
    <property type="entry name" value="ftsW"/>
    <property type="match status" value="1"/>
</dbReference>
<dbReference type="InterPro" id="IPR013437">
    <property type="entry name" value="FtsW"/>
</dbReference>
<keyword evidence="7 22" id="KW-0812">Transmembrane</keyword>
<dbReference type="PANTHER" id="PTHR30474">
    <property type="entry name" value="CELL CYCLE PROTEIN"/>
    <property type="match status" value="1"/>
</dbReference>
<organism evidence="23 24">
    <name type="scientific">Yanshouia hominis</name>
    <dbReference type="NCBI Taxonomy" id="2763673"/>
    <lineage>
        <taxon>Bacteria</taxon>
        <taxon>Bacillati</taxon>
        <taxon>Bacillota</taxon>
        <taxon>Clostridia</taxon>
        <taxon>Eubacteriales</taxon>
        <taxon>Oscillospiraceae</taxon>
        <taxon>Yanshouia</taxon>
    </lineage>
</organism>
<evidence type="ECO:0000256" key="5">
    <source>
        <dbReference type="ARBA" id="ARBA00022676"/>
    </source>
</evidence>
<reference evidence="23 24" key="1">
    <citation type="submission" date="2020-08" db="EMBL/GenBank/DDBJ databases">
        <title>Genome public.</title>
        <authorList>
            <person name="Liu C."/>
            <person name="Sun Q."/>
        </authorList>
    </citation>
    <scope>NUCLEOTIDE SEQUENCE [LARGE SCALE GENOMIC DNA]</scope>
    <source>
        <strain evidence="23 24">BX1</strain>
    </source>
</reference>
<evidence type="ECO:0000256" key="1">
    <source>
        <dbReference type="ARBA" id="ARBA00004651"/>
    </source>
</evidence>
<evidence type="ECO:0000256" key="22">
    <source>
        <dbReference type="SAM" id="Phobius"/>
    </source>
</evidence>
<evidence type="ECO:0000256" key="3">
    <source>
        <dbReference type="ARBA" id="ARBA00022475"/>
    </source>
</evidence>
<evidence type="ECO:0000256" key="6">
    <source>
        <dbReference type="ARBA" id="ARBA00022679"/>
    </source>
</evidence>
<evidence type="ECO:0000256" key="4">
    <source>
        <dbReference type="ARBA" id="ARBA00022618"/>
    </source>
</evidence>
<comment type="function">
    <text evidence="21">Peptidoglycan polymerase that is essential for cell division.</text>
</comment>
<evidence type="ECO:0000256" key="11">
    <source>
        <dbReference type="ARBA" id="ARBA00023136"/>
    </source>
</evidence>
<evidence type="ECO:0000256" key="8">
    <source>
        <dbReference type="ARBA" id="ARBA00022960"/>
    </source>
</evidence>
<feature type="transmembrane region" description="Helical" evidence="22">
    <location>
        <begin position="67"/>
        <end position="85"/>
    </location>
</feature>
<keyword evidence="4" id="KW-0132">Cell division</keyword>
<evidence type="ECO:0000256" key="17">
    <source>
        <dbReference type="ARBA" id="ARBA00041185"/>
    </source>
</evidence>
<comment type="caution">
    <text evidence="23">The sequence shown here is derived from an EMBL/GenBank/DDBJ whole genome shotgun (WGS) entry which is preliminary data.</text>
</comment>
<keyword evidence="6" id="KW-0808">Transferase</keyword>
<keyword evidence="12" id="KW-0131">Cell cycle</keyword>
<dbReference type="Pfam" id="PF01098">
    <property type="entry name" value="FTSW_RODA_SPOVE"/>
    <property type="match status" value="1"/>
</dbReference>
<evidence type="ECO:0000256" key="12">
    <source>
        <dbReference type="ARBA" id="ARBA00023306"/>
    </source>
</evidence>
<dbReference type="InterPro" id="IPR001182">
    <property type="entry name" value="FtsW/RodA"/>
</dbReference>
<dbReference type="Proteomes" id="UP000658131">
    <property type="component" value="Unassembled WGS sequence"/>
</dbReference>
<feature type="transmembrane region" description="Helical" evidence="22">
    <location>
        <begin position="154"/>
        <end position="170"/>
    </location>
</feature>
<keyword evidence="3" id="KW-1003">Cell membrane</keyword>
<evidence type="ECO:0000313" key="23">
    <source>
        <dbReference type="EMBL" id="MBC8575053.1"/>
    </source>
</evidence>
<evidence type="ECO:0000256" key="16">
    <source>
        <dbReference type="ARBA" id="ARBA00038053"/>
    </source>
</evidence>
<protein>
    <recommendedName>
        <fullName evidence="17">Probable peptidoglycan glycosyltransferase FtsW</fullName>
        <ecNumber evidence="19">2.4.99.28</ecNumber>
    </recommendedName>
    <alternativeName>
        <fullName evidence="18">Cell division protein FtsW</fullName>
    </alternativeName>
    <alternativeName>
        <fullName evidence="15">Cell wall polymerase</fullName>
    </alternativeName>
    <alternativeName>
        <fullName evidence="14">Peptidoglycan polymerase</fullName>
    </alternativeName>
</protein>
<keyword evidence="10 22" id="KW-1133">Transmembrane helix</keyword>
<gene>
    <name evidence="23" type="primary">ftsW</name>
    <name evidence="23" type="ORF">H8717_01320</name>
</gene>
<keyword evidence="24" id="KW-1185">Reference proteome</keyword>
<evidence type="ECO:0000256" key="14">
    <source>
        <dbReference type="ARBA" id="ARBA00032370"/>
    </source>
</evidence>
<keyword evidence="11 22" id="KW-0472">Membrane</keyword>
<evidence type="ECO:0000256" key="15">
    <source>
        <dbReference type="ARBA" id="ARBA00033270"/>
    </source>
</evidence>
<evidence type="ECO:0000313" key="24">
    <source>
        <dbReference type="Proteomes" id="UP000658131"/>
    </source>
</evidence>
<sequence length="366" mass="39762">MDATFLVIVLVLVSFGLIMMFSASYANAFYLKGNSLFYISRQLPAAAFGIFVMLVASRVDYRIFKPLAFPLYLLSLALLVIVLFMKPLNHARRWIFIGPINFQPSEIAKFAVVIFFAALICKNYQKMATFQYGIGVFLLALAPIVLLMIKEPHLSGTVLILSLGAVMMFIGGTDVRWFIAGGIVAVAGIAAVIIEPDLLTALAHYAGERIEIWLDPFSDPIDAGFQTVQSLYAIGSGGLMGAGIGASRQKYLYLPEPYNDFIFAIVCEELGFVGAVVIIGIFVLLIWRGFVIATRCPDRFGSLVAAGLTAQVGLQTLLNIAVVTNTLPNTGISLPFFSYGGTSLVMLLGEMGVILSISRKTPIEKE</sequence>
<comment type="catalytic activity">
    <reaction evidence="20">
        <text>[GlcNAc-(1-&gt;4)-Mur2Ac(oyl-L-Ala-gamma-D-Glu-L-Lys-D-Ala-D-Ala)](n)-di-trans,octa-cis-undecaprenyl diphosphate + beta-D-GlcNAc-(1-&gt;4)-Mur2Ac(oyl-L-Ala-gamma-D-Glu-L-Lys-D-Ala-D-Ala)-di-trans,octa-cis-undecaprenyl diphosphate = [GlcNAc-(1-&gt;4)-Mur2Ac(oyl-L-Ala-gamma-D-Glu-L-Lys-D-Ala-D-Ala)](n+1)-di-trans,octa-cis-undecaprenyl diphosphate + di-trans,octa-cis-undecaprenyl diphosphate + H(+)</text>
        <dbReference type="Rhea" id="RHEA:23708"/>
        <dbReference type="Rhea" id="RHEA-COMP:9602"/>
        <dbReference type="Rhea" id="RHEA-COMP:9603"/>
        <dbReference type="ChEBI" id="CHEBI:15378"/>
        <dbReference type="ChEBI" id="CHEBI:58405"/>
        <dbReference type="ChEBI" id="CHEBI:60033"/>
        <dbReference type="ChEBI" id="CHEBI:78435"/>
        <dbReference type="EC" id="2.4.99.28"/>
    </reaction>
</comment>
<evidence type="ECO:0000256" key="18">
    <source>
        <dbReference type="ARBA" id="ARBA00041418"/>
    </source>
</evidence>
<evidence type="ECO:0000256" key="7">
    <source>
        <dbReference type="ARBA" id="ARBA00022692"/>
    </source>
</evidence>
<evidence type="ECO:0000256" key="19">
    <source>
        <dbReference type="ARBA" id="ARBA00044770"/>
    </source>
</evidence>